<evidence type="ECO:0000313" key="2">
    <source>
        <dbReference type="WBParaSite" id="nRc.2.0.1.t37992-RA"/>
    </source>
</evidence>
<dbReference type="WBParaSite" id="nRc.2.0.1.t37992-RA">
    <property type="protein sequence ID" value="nRc.2.0.1.t37992-RA"/>
    <property type="gene ID" value="nRc.2.0.1.g37992"/>
</dbReference>
<proteinExistence type="predicted"/>
<dbReference type="Proteomes" id="UP000887565">
    <property type="component" value="Unplaced"/>
</dbReference>
<sequence length="155" mass="17765">MDRIGSVQSTMHAFLTMARKLKSGWHSIPNAILLVTAAMGLKDIRMQLDMVHESGVKGETRFFIKHGSKKILTEKLNLLLKYKLTKIFNDDRKVIRIDDRNPSKYLSMLKLGLLNASRIKNVGIATKIKSIKDRQIKDRFLVHSLFNLAVEFEVN</sequence>
<protein>
    <submittedName>
        <fullName evidence="2">Uncharacterized protein</fullName>
    </submittedName>
</protein>
<organism evidence="1 2">
    <name type="scientific">Romanomermis culicivorax</name>
    <name type="common">Nematode worm</name>
    <dbReference type="NCBI Taxonomy" id="13658"/>
    <lineage>
        <taxon>Eukaryota</taxon>
        <taxon>Metazoa</taxon>
        <taxon>Ecdysozoa</taxon>
        <taxon>Nematoda</taxon>
        <taxon>Enoplea</taxon>
        <taxon>Dorylaimia</taxon>
        <taxon>Mermithida</taxon>
        <taxon>Mermithoidea</taxon>
        <taxon>Mermithidae</taxon>
        <taxon>Romanomermis</taxon>
    </lineage>
</organism>
<dbReference type="AlphaFoldDB" id="A0A915KGY8"/>
<keyword evidence="1" id="KW-1185">Reference proteome</keyword>
<evidence type="ECO:0000313" key="1">
    <source>
        <dbReference type="Proteomes" id="UP000887565"/>
    </source>
</evidence>
<accession>A0A915KGY8</accession>
<reference evidence="2" key="1">
    <citation type="submission" date="2022-11" db="UniProtKB">
        <authorList>
            <consortium name="WormBaseParasite"/>
        </authorList>
    </citation>
    <scope>IDENTIFICATION</scope>
</reference>
<name>A0A915KGY8_ROMCU</name>